<evidence type="ECO:0000256" key="2">
    <source>
        <dbReference type="ARBA" id="ARBA00023163"/>
    </source>
</evidence>
<dbReference type="InParanoid" id="A0A200QCJ4"/>
<dbReference type="SMART" id="SM00353">
    <property type="entry name" value="HLH"/>
    <property type="match status" value="1"/>
</dbReference>
<dbReference type="GO" id="GO:0046983">
    <property type="term" value="F:protein dimerization activity"/>
    <property type="evidence" value="ECO:0007669"/>
    <property type="project" value="InterPro"/>
</dbReference>
<dbReference type="Pfam" id="PF00010">
    <property type="entry name" value="HLH"/>
    <property type="match status" value="1"/>
</dbReference>
<evidence type="ECO:0000259" key="5">
    <source>
        <dbReference type="PROSITE" id="PS50888"/>
    </source>
</evidence>
<keyword evidence="1" id="KW-0805">Transcription regulation</keyword>
<evidence type="ECO:0000256" key="4">
    <source>
        <dbReference type="SAM" id="MobiDB-lite"/>
    </source>
</evidence>
<evidence type="ECO:0000313" key="7">
    <source>
        <dbReference type="Proteomes" id="UP000195402"/>
    </source>
</evidence>
<dbReference type="FunCoup" id="A0A200QCJ4">
    <property type="interactions" value="74"/>
</dbReference>
<dbReference type="InterPro" id="IPR011598">
    <property type="entry name" value="bHLH_dom"/>
</dbReference>
<dbReference type="OMA" id="TAIFMGC"/>
<dbReference type="SUPFAM" id="SSF47459">
    <property type="entry name" value="HLH, helix-loop-helix DNA-binding domain"/>
    <property type="match status" value="1"/>
</dbReference>
<dbReference type="Pfam" id="PF23133">
    <property type="entry name" value="DUF7050"/>
    <property type="match status" value="1"/>
</dbReference>
<dbReference type="EMBL" id="MVGT01002357">
    <property type="protein sequence ID" value="OVA08160.1"/>
    <property type="molecule type" value="Genomic_DNA"/>
</dbReference>
<dbReference type="Gene3D" id="4.10.280.10">
    <property type="entry name" value="Helix-loop-helix DNA-binding domain"/>
    <property type="match status" value="1"/>
</dbReference>
<organism evidence="6 7">
    <name type="scientific">Macleaya cordata</name>
    <name type="common">Five-seeded plume-poppy</name>
    <name type="synonym">Bocconia cordata</name>
    <dbReference type="NCBI Taxonomy" id="56857"/>
    <lineage>
        <taxon>Eukaryota</taxon>
        <taxon>Viridiplantae</taxon>
        <taxon>Streptophyta</taxon>
        <taxon>Embryophyta</taxon>
        <taxon>Tracheophyta</taxon>
        <taxon>Spermatophyta</taxon>
        <taxon>Magnoliopsida</taxon>
        <taxon>Ranunculales</taxon>
        <taxon>Papaveraceae</taxon>
        <taxon>Papaveroideae</taxon>
        <taxon>Macleaya</taxon>
    </lineage>
</organism>
<proteinExistence type="predicted"/>
<feature type="compositionally biased region" description="Basic residues" evidence="4">
    <location>
        <begin position="349"/>
        <end position="359"/>
    </location>
</feature>
<feature type="domain" description="BHLH" evidence="5">
    <location>
        <begin position="346"/>
        <end position="395"/>
    </location>
</feature>
<reference evidence="6 7" key="1">
    <citation type="journal article" date="2017" name="Mol. Plant">
        <title>The Genome of Medicinal Plant Macleaya cordata Provides New Insights into Benzylisoquinoline Alkaloids Metabolism.</title>
        <authorList>
            <person name="Liu X."/>
            <person name="Liu Y."/>
            <person name="Huang P."/>
            <person name="Ma Y."/>
            <person name="Qing Z."/>
            <person name="Tang Q."/>
            <person name="Cao H."/>
            <person name="Cheng P."/>
            <person name="Zheng Y."/>
            <person name="Yuan Z."/>
            <person name="Zhou Y."/>
            <person name="Liu J."/>
            <person name="Tang Z."/>
            <person name="Zhuo Y."/>
            <person name="Zhang Y."/>
            <person name="Yu L."/>
            <person name="Huang J."/>
            <person name="Yang P."/>
            <person name="Peng Q."/>
            <person name="Zhang J."/>
            <person name="Jiang W."/>
            <person name="Zhang Z."/>
            <person name="Lin K."/>
            <person name="Ro D.K."/>
            <person name="Chen X."/>
            <person name="Xiong X."/>
            <person name="Shang Y."/>
            <person name="Huang S."/>
            <person name="Zeng J."/>
        </authorList>
    </citation>
    <scope>NUCLEOTIDE SEQUENCE [LARGE SCALE GENOMIC DNA]</scope>
    <source>
        <strain evidence="7">cv. BLH2017</strain>
        <tissue evidence="6">Root</tissue>
    </source>
</reference>
<keyword evidence="2" id="KW-0804">Transcription</keyword>
<dbReference type="PANTHER" id="PTHR46665:SF1">
    <property type="entry name" value="SPERMATOGENESIS- AND OOGENESIS-SPECIFIC BASIC HELIX-LOOP-HELIX-CONTAINING PROTEIN 1"/>
    <property type="match status" value="1"/>
</dbReference>
<dbReference type="AlphaFoldDB" id="A0A200QCJ4"/>
<dbReference type="InterPro" id="IPR044658">
    <property type="entry name" value="bHLH92/bHLH041-like"/>
</dbReference>
<protein>
    <submittedName>
        <fullName evidence="6">Myc-type</fullName>
    </submittedName>
</protein>
<name>A0A200QCJ4_MACCD</name>
<accession>A0A200QCJ4</accession>
<dbReference type="InterPro" id="IPR055477">
    <property type="entry name" value="DUF7049"/>
</dbReference>
<gene>
    <name evidence="6" type="ORF">BVC80_1721g18</name>
</gene>
<evidence type="ECO:0000256" key="3">
    <source>
        <dbReference type="SAM" id="Coils"/>
    </source>
</evidence>
<dbReference type="InterPro" id="IPR036638">
    <property type="entry name" value="HLH_DNA-bd_sf"/>
</dbReference>
<dbReference type="OrthoDB" id="5778525at2759"/>
<dbReference type="InterPro" id="IPR055478">
    <property type="entry name" value="DUF7050"/>
</dbReference>
<evidence type="ECO:0000256" key="1">
    <source>
        <dbReference type="ARBA" id="ARBA00023015"/>
    </source>
</evidence>
<sequence length="536" mass="60754">MDSVFFLDEEARTQFLQTLAQAFGCTYLCLWSYYPSPSNHLFSLHGWFNVVNTTNEPSSSSHQGLVRTLFDAYRGTLYSVENGFVPGLAFKEGVPFLEVKELELLSRASTEIQRQFYRHFMWQSAVFMGCKSGEMEIGMSTVNQTANMEVEMMNWFPDDFSQHSKLRELPRRMDQNWPSSSSSSLRSLSVGSPEYSSLLLNMPSTSFLPEFTKQASIEQTIRPNSISVLLQPNQQILQAYNALGNIQFPNAESDDAAMTRAMLAVISSPASSSSSHQTRSCGYHLSQESGAFRNYLPDFVPNNVQIKSNLGGQHMLKRAIFFYKNMYMRKRIIEEQQVHEGSRPTSSQLHHKMSERKRREKLNDSFHALRSLLPSGSKKDKVSLLSNTRDYLTALKAEVSELQRKNRLLEARLAPIRGASSIEEAAVGGSSSSSRVEIQINQTSESTSNEREIELQVTVRGHCDFMELVSRLLEFLKQVIKDVSLEYMEGNTSQQSQLSTNPCYRVIFRLKIKGNQTFDESAFQEAIERVVADVAK</sequence>
<feature type="coiled-coil region" evidence="3">
    <location>
        <begin position="385"/>
        <end position="412"/>
    </location>
</feature>
<keyword evidence="7" id="KW-1185">Reference proteome</keyword>
<dbReference type="STRING" id="56857.A0A200QCJ4"/>
<feature type="region of interest" description="Disordered" evidence="4">
    <location>
        <begin position="337"/>
        <end position="359"/>
    </location>
</feature>
<dbReference type="PROSITE" id="PS50888">
    <property type="entry name" value="BHLH"/>
    <property type="match status" value="1"/>
</dbReference>
<dbReference type="PANTHER" id="PTHR46665">
    <property type="entry name" value="TRANSCRIPTION FACTOR BHLH041-RELATED-RELATED"/>
    <property type="match status" value="1"/>
</dbReference>
<evidence type="ECO:0000313" key="6">
    <source>
        <dbReference type="EMBL" id="OVA08160.1"/>
    </source>
</evidence>
<dbReference type="Pfam" id="PF23132">
    <property type="entry name" value="DUF7049"/>
    <property type="match status" value="1"/>
</dbReference>
<comment type="caution">
    <text evidence="6">The sequence shown here is derived from an EMBL/GenBank/DDBJ whole genome shotgun (WGS) entry which is preliminary data.</text>
</comment>
<dbReference type="Proteomes" id="UP000195402">
    <property type="component" value="Unassembled WGS sequence"/>
</dbReference>
<keyword evidence="3" id="KW-0175">Coiled coil</keyword>